<gene>
    <name evidence="2" type="ORF">UT28_C0001G0013</name>
</gene>
<sequence>MAYLLILLGVFTRIATHFHDFAPIALFVKFMPHIPNFAPIAAIALFGGVYLNKKYAIIIPIIAMLISDYFIGFYNPAVLVSVYGSFILIGLIGLWLKNHKTLPNIIGGSLFGSIIFFLVTNFAMWAKPISLYPHTMQGLLDCYIMGLPFFRNTIAGDLFYVGAFFGVMEVAIYANKKYLIKKSASVLA</sequence>
<dbReference type="KEGG" id="bbgw:UT28_C0001G0013"/>
<keyword evidence="1" id="KW-0472">Membrane</keyword>
<dbReference type="Pfam" id="PF20221">
    <property type="entry name" value="DUF6580"/>
    <property type="match status" value="1"/>
</dbReference>
<feature type="transmembrane region" description="Helical" evidence="1">
    <location>
        <begin position="158"/>
        <end position="175"/>
    </location>
</feature>
<evidence type="ECO:0000313" key="3">
    <source>
        <dbReference type="Proteomes" id="UP000035648"/>
    </source>
</evidence>
<reference evidence="2 3" key="1">
    <citation type="journal article" date="2015" name="Nature">
        <title>rRNA introns, odd ribosomes, and small enigmatic genomes across a large radiation of phyla.</title>
        <authorList>
            <person name="Brown C.T."/>
            <person name="Hug L.A."/>
            <person name="Thomas B.C."/>
            <person name="Sharon I."/>
            <person name="Castelle C.J."/>
            <person name="Singh A."/>
            <person name="Wilkins M.J."/>
            <person name="Williams K.H."/>
            <person name="Banfield J.F."/>
        </authorList>
    </citation>
    <scope>NUCLEOTIDE SEQUENCE [LARGE SCALE GENOMIC DNA]</scope>
</reference>
<feature type="transmembrane region" description="Helical" evidence="1">
    <location>
        <begin position="108"/>
        <end position="126"/>
    </location>
</feature>
<dbReference type="STRING" id="1618337.UT28_C0001G0013"/>
<protein>
    <submittedName>
        <fullName evidence="2">Uncharacterized protein</fullName>
    </submittedName>
</protein>
<dbReference type="InterPro" id="IPR046487">
    <property type="entry name" value="DUF6580"/>
</dbReference>
<organism evidence="2 3">
    <name type="scientific">Berkelbacteria bacterium GW2011_GWE1_39_12</name>
    <dbReference type="NCBI Taxonomy" id="1618337"/>
    <lineage>
        <taxon>Bacteria</taxon>
        <taxon>Candidatus Berkelbacteria</taxon>
    </lineage>
</organism>
<evidence type="ECO:0000256" key="1">
    <source>
        <dbReference type="SAM" id="Phobius"/>
    </source>
</evidence>
<dbReference type="AlphaFoldDB" id="A0A0G4B4B4"/>
<evidence type="ECO:0000313" key="2">
    <source>
        <dbReference type="EMBL" id="AKM81832.1"/>
    </source>
</evidence>
<feature type="transmembrane region" description="Helical" evidence="1">
    <location>
        <begin position="55"/>
        <end position="71"/>
    </location>
</feature>
<dbReference type="Proteomes" id="UP000035648">
    <property type="component" value="Chromosome"/>
</dbReference>
<feature type="transmembrane region" description="Helical" evidence="1">
    <location>
        <begin position="31"/>
        <end position="50"/>
    </location>
</feature>
<accession>A0A0G4B4B4</accession>
<name>A0A0G4B4B4_9BACT</name>
<keyword evidence="1" id="KW-0812">Transmembrane</keyword>
<dbReference type="EMBL" id="CP011213">
    <property type="protein sequence ID" value="AKM81832.1"/>
    <property type="molecule type" value="Genomic_DNA"/>
</dbReference>
<feature type="transmembrane region" description="Helical" evidence="1">
    <location>
        <begin position="77"/>
        <end position="96"/>
    </location>
</feature>
<keyword evidence="1" id="KW-1133">Transmembrane helix</keyword>
<proteinExistence type="predicted"/>